<dbReference type="Pfam" id="PF20865">
    <property type="entry name" value="FAM186A-B_C"/>
    <property type="match status" value="1"/>
</dbReference>
<dbReference type="Pfam" id="PF20870">
    <property type="entry name" value="FAM186A-B_N"/>
    <property type="match status" value="1"/>
</dbReference>
<feature type="compositionally biased region" description="Basic and acidic residues" evidence="2">
    <location>
        <begin position="1271"/>
        <end position="1287"/>
    </location>
</feature>
<gene>
    <name evidence="5" type="ORF">NDU88_000650</name>
</gene>
<feature type="region of interest" description="Disordered" evidence="2">
    <location>
        <begin position="336"/>
        <end position="536"/>
    </location>
</feature>
<dbReference type="EMBL" id="JANPWB010000008">
    <property type="protein sequence ID" value="KAJ1160148.1"/>
    <property type="molecule type" value="Genomic_DNA"/>
</dbReference>
<feature type="domain" description="FAM186A/B C-terminal" evidence="3">
    <location>
        <begin position="1605"/>
        <end position="1736"/>
    </location>
</feature>
<feature type="compositionally biased region" description="Polar residues" evidence="2">
    <location>
        <begin position="482"/>
        <end position="496"/>
    </location>
</feature>
<keyword evidence="6" id="KW-1185">Reference proteome</keyword>
<evidence type="ECO:0000313" key="6">
    <source>
        <dbReference type="Proteomes" id="UP001066276"/>
    </source>
</evidence>
<dbReference type="InterPro" id="IPR049144">
    <property type="entry name" value="FAM186A_B_N"/>
</dbReference>
<feature type="compositionally biased region" description="Basic and acidic residues" evidence="2">
    <location>
        <begin position="523"/>
        <end position="536"/>
    </location>
</feature>
<name>A0AAV7S7U4_PLEWA</name>
<dbReference type="InterPro" id="IPR049146">
    <property type="entry name" value="FAM186A_B_C"/>
</dbReference>
<evidence type="ECO:0000256" key="2">
    <source>
        <dbReference type="SAM" id="MobiDB-lite"/>
    </source>
</evidence>
<feature type="compositionally biased region" description="Basic and acidic residues" evidence="2">
    <location>
        <begin position="1250"/>
        <end position="1261"/>
    </location>
</feature>
<organism evidence="5 6">
    <name type="scientific">Pleurodeles waltl</name>
    <name type="common">Iberian ribbed newt</name>
    <dbReference type="NCBI Taxonomy" id="8319"/>
    <lineage>
        <taxon>Eukaryota</taxon>
        <taxon>Metazoa</taxon>
        <taxon>Chordata</taxon>
        <taxon>Craniata</taxon>
        <taxon>Vertebrata</taxon>
        <taxon>Euteleostomi</taxon>
        <taxon>Amphibia</taxon>
        <taxon>Batrachia</taxon>
        <taxon>Caudata</taxon>
        <taxon>Salamandroidea</taxon>
        <taxon>Salamandridae</taxon>
        <taxon>Pleurodelinae</taxon>
        <taxon>Pleurodeles</taxon>
    </lineage>
</organism>
<evidence type="ECO:0000256" key="1">
    <source>
        <dbReference type="SAM" id="Coils"/>
    </source>
</evidence>
<feature type="coiled-coil region" evidence="1">
    <location>
        <begin position="238"/>
        <end position="293"/>
    </location>
</feature>
<feature type="domain" description="FAM186A/B N-terminal" evidence="4">
    <location>
        <begin position="10"/>
        <end position="245"/>
    </location>
</feature>
<sequence>MDYILLTQMEEIAQRLSLILSKVKFALQKSEDKERDTEEDAIDLVTAKGRQAENKRRHAMLEKISLFVEKSVEIQKELEKVLEWLSDWGDVSSDLEPEDTGVKYENMSQWLQDQEAEIRHCLDSTRQYIYKLLDLCSILTGAIPPTGNMRNAGPDDIREGFWKFWREDGLSAQIAAKLKDLNPMSPQEMLHDEVAATHETEELLGILQELASTPVCNKAQCGLLWYVIKMIGNLSKALSQRYKQYQELKSEVKQLEARDHQQKEKNTDLSIKLQALQDKKTELEGQVKDAAKEYRFSLTQGEQQTMELQKLRTDAPEKELKVSHVDYGLGTQKVQTGVPSVQQKAVDATGRTSISDKQETAPIVPVGPKEKTNTGPRADDKESNSTVSPRDDRGSQKEAESKHQTPPKVPSVIVEEQPTAVSDAYKEAHGIPPPKKATEKTVAKGGDLKTVLKNDQRPPEIKSSPQKSPGKPEIIRNPSDVDISSGSPTDSLQSPKIINRPPETETTSKAHEAGSGPQTHIKTPKEAASRPLVAEHDLKTMDAVVAARTVEPVSAKGPDSTPAGGNDFETVDADAEPHPVLPVSVKGQGNTPVGETDFKPVDATTGLNMALQHSQGATSRPPEVDYELKTVGEVKVPHTALPVSGKGSGSTPVGESDFKPVDATAGNNMALQHSQEGASRPPDVHYDLKIVGEVEGPSSVKGLGSAPVGESDIKPEDAGAEAHTVLPVSGKGSASPPGGKSDFKPVDASTGLKMALPFPQEAASRPLVGEHGLQTVDAVGEPQIALPVSMKAPLRQPVEETHLKTVDAGAVNVVSQLTQGTPSRPTGGEHDLKTVDSIGKSKIVSPLAGEHDLQTVGAVGEPQIALPASKKAPLRQPVEESHLKTVDAGVEKVVSQLTQGTPSRPAMGEHDLKTVDSVGKPKIVSPLAGEHDLKTVDAVGEPQIALPALKKPVEESHLKTVDAGVVKVVSQLTKGTPSRPTVGEHDLKNVDSVGKPKIVSPLAGEHDLKTVDAVGEPQIALPASKKPVEESHLKTVDAGVVKVVSQLTKGTPSRPTVGEHDLKTVDEIGKPKIVSPVSGKITSRPPVEESDLKTLDDAEGAQQILPSLEVVSSRTSETEGDSKAVLAKTIGSQDILTSSTEVTSGSQVKGIGLKTALRFVSETRGPLSPSLKVTRQSAVGVIDSKAMLGAKIEPLDAKTEPPEAAHSSSEVKEVSLVRKHSSKPVLDVRRGTRKTSVLPKVTGGVQIGKSDSKSLLADRRGSQMKKRVSKIHLDDKAGPRDAERVPEEQMYSSVEPSDLKKESISPEGLGENDTSFSISPLEEFQLAIHNFLERKVDFSEKVSDSKSLTLTVLPKDPVARRMYAITEKKIEYCLLKIQENLRREIEREKSQLSAQPVTLEGIHRTARAVQADKRLQRQAETTLLPDFTITPQATLPSLLRMQKSPLPDDGDEAQLQETEQGQLLNVRQPPSKGVSQVTETTASTKTADTFKDLQSSLEESGKHCIRKAPIPPKEKTIVQQFHSVDLSIEAEQVEDWVPAKSMPGCSDKLTRILPVESDVESFLKESYPLGQVESGKTTGPTSHKQKQMMKLKGTTVVSQRIKEPEERYWVNVKSLRLNLELLNQAEKMYGVSPQLHAQARNLILELLNTNQTRLGHLFRKYNSMYLIQSVRENVVSRLSKAKAERDGTAAKELYRVLERVDGYQRRILQRWVERQAATERWRSSALHMMVGLFNKVPCFFFYSCRQSRISTSSTLPQWCPKRRTKWSRFNFKPSEG</sequence>
<keyword evidence="1" id="KW-0175">Coiled coil</keyword>
<feature type="compositionally biased region" description="Basic and acidic residues" evidence="2">
    <location>
        <begin position="436"/>
        <end position="460"/>
    </location>
</feature>
<feature type="region of interest" description="Disordered" evidence="2">
    <location>
        <begin position="1249"/>
        <end position="1313"/>
    </location>
</feature>
<evidence type="ECO:0008006" key="7">
    <source>
        <dbReference type="Google" id="ProtNLM"/>
    </source>
</evidence>
<feature type="compositionally biased region" description="Basic and acidic residues" evidence="2">
    <location>
        <begin position="502"/>
        <end position="512"/>
    </location>
</feature>
<dbReference type="Proteomes" id="UP001066276">
    <property type="component" value="Chromosome 4_2"/>
</dbReference>
<reference evidence="5" key="1">
    <citation type="journal article" date="2022" name="bioRxiv">
        <title>Sequencing and chromosome-scale assembly of the giantPleurodeles waltlgenome.</title>
        <authorList>
            <person name="Brown T."/>
            <person name="Elewa A."/>
            <person name="Iarovenko S."/>
            <person name="Subramanian E."/>
            <person name="Araus A.J."/>
            <person name="Petzold A."/>
            <person name="Susuki M."/>
            <person name="Suzuki K.-i.T."/>
            <person name="Hayashi T."/>
            <person name="Toyoda A."/>
            <person name="Oliveira C."/>
            <person name="Osipova E."/>
            <person name="Leigh N.D."/>
            <person name="Simon A."/>
            <person name="Yun M.H."/>
        </authorList>
    </citation>
    <scope>NUCLEOTIDE SEQUENCE</scope>
    <source>
        <strain evidence="5">20211129_DDA</strain>
        <tissue evidence="5">Liver</tissue>
    </source>
</reference>
<feature type="region of interest" description="Disordered" evidence="2">
    <location>
        <begin position="550"/>
        <end position="601"/>
    </location>
</feature>
<feature type="region of interest" description="Disordered" evidence="2">
    <location>
        <begin position="1196"/>
        <end position="1232"/>
    </location>
</feature>
<comment type="caution">
    <text evidence="5">The sequence shown here is derived from an EMBL/GenBank/DDBJ whole genome shotgun (WGS) entry which is preliminary data.</text>
</comment>
<dbReference type="PANTHER" id="PTHR33590:SF1">
    <property type="entry name" value="PDZ DOMAIN-CONTAINING PROTEIN"/>
    <property type="match status" value="1"/>
</dbReference>
<feature type="region of interest" description="Disordered" evidence="2">
    <location>
        <begin position="696"/>
        <end position="715"/>
    </location>
</feature>
<feature type="compositionally biased region" description="Basic and acidic residues" evidence="2">
    <location>
        <begin position="1196"/>
        <end position="1216"/>
    </location>
</feature>
<feature type="compositionally biased region" description="Basic and acidic residues" evidence="2">
    <location>
        <begin position="368"/>
        <end position="403"/>
    </location>
</feature>
<proteinExistence type="predicted"/>
<accession>A0AAV7S7U4</accession>
<evidence type="ECO:0000313" key="5">
    <source>
        <dbReference type="EMBL" id="KAJ1160148.1"/>
    </source>
</evidence>
<protein>
    <recommendedName>
        <fullName evidence="7">Protein FAM186A</fullName>
    </recommendedName>
</protein>
<evidence type="ECO:0000259" key="3">
    <source>
        <dbReference type="Pfam" id="PF20865"/>
    </source>
</evidence>
<evidence type="ECO:0000259" key="4">
    <source>
        <dbReference type="Pfam" id="PF20870"/>
    </source>
</evidence>
<feature type="region of interest" description="Disordered" evidence="2">
    <location>
        <begin position="1570"/>
        <end position="1591"/>
    </location>
</feature>
<dbReference type="PANTHER" id="PTHR33590">
    <property type="entry name" value="GLUTENIN, HIGH MOLECULAR WEIGHT SUBUNIT PW212-RELATED PROTEIN"/>
    <property type="match status" value="1"/>
</dbReference>